<dbReference type="GO" id="GO:0005737">
    <property type="term" value="C:cytoplasm"/>
    <property type="evidence" value="ECO:0007669"/>
    <property type="project" value="TreeGrafter"/>
</dbReference>
<dbReference type="AlphaFoldDB" id="D1C7L0"/>
<dbReference type="InterPro" id="IPR036188">
    <property type="entry name" value="FAD/NAD-bd_sf"/>
</dbReference>
<protein>
    <submittedName>
        <fullName evidence="2">FAD dependent oxidoreductase</fullName>
    </submittedName>
</protein>
<dbReference type="RefSeq" id="WP_012870890.1">
    <property type="nucleotide sequence ID" value="NC_013523.1"/>
</dbReference>
<dbReference type="Gene3D" id="3.30.9.10">
    <property type="entry name" value="D-Amino Acid Oxidase, subunit A, domain 2"/>
    <property type="match status" value="1"/>
</dbReference>
<dbReference type="FunCoup" id="D1C7L0">
    <property type="interactions" value="17"/>
</dbReference>
<dbReference type="eggNOG" id="COG0665">
    <property type="taxonomic scope" value="Bacteria"/>
</dbReference>
<evidence type="ECO:0000313" key="3">
    <source>
        <dbReference type="Proteomes" id="UP000002027"/>
    </source>
</evidence>
<dbReference type="PANTHER" id="PTHR13847">
    <property type="entry name" value="SARCOSINE DEHYDROGENASE-RELATED"/>
    <property type="match status" value="1"/>
</dbReference>
<dbReference type="Proteomes" id="UP000002027">
    <property type="component" value="Chromosome 1"/>
</dbReference>
<organism evidence="2 3">
    <name type="scientific">Sphaerobacter thermophilus (strain ATCC 49802 / DSM 20745 / KCCM 41009 / NCIMB 13125 / S 6022)</name>
    <dbReference type="NCBI Taxonomy" id="479434"/>
    <lineage>
        <taxon>Bacteria</taxon>
        <taxon>Pseudomonadati</taxon>
        <taxon>Thermomicrobiota</taxon>
        <taxon>Thermomicrobia</taxon>
        <taxon>Sphaerobacterales</taxon>
        <taxon>Sphaerobacterineae</taxon>
        <taxon>Sphaerobacteraceae</taxon>
        <taxon>Sphaerobacter</taxon>
    </lineage>
</organism>
<reference evidence="2 3" key="2">
    <citation type="journal article" date="2010" name="Stand. Genomic Sci.">
        <title>Complete genome sequence of Desulfohalobium retbaense type strain (HR(100)).</title>
        <authorList>
            <person name="Spring S."/>
            <person name="Nolan M."/>
            <person name="Lapidus A."/>
            <person name="Glavina Del Rio T."/>
            <person name="Copeland A."/>
            <person name="Tice H."/>
            <person name="Cheng J.F."/>
            <person name="Lucas S."/>
            <person name="Land M."/>
            <person name="Chen F."/>
            <person name="Bruce D."/>
            <person name="Goodwin L."/>
            <person name="Pitluck S."/>
            <person name="Ivanova N."/>
            <person name="Mavromatis K."/>
            <person name="Mikhailova N."/>
            <person name="Pati A."/>
            <person name="Chen A."/>
            <person name="Palaniappan K."/>
            <person name="Hauser L."/>
            <person name="Chang Y.J."/>
            <person name="Jeffries C.D."/>
            <person name="Munk C."/>
            <person name="Kiss H."/>
            <person name="Chain P."/>
            <person name="Han C."/>
            <person name="Brettin T."/>
            <person name="Detter J.C."/>
            <person name="Schuler E."/>
            <person name="Goker M."/>
            <person name="Rohde M."/>
            <person name="Bristow J."/>
            <person name="Eisen J.A."/>
            <person name="Markowitz V."/>
            <person name="Hugenholtz P."/>
            <person name="Kyrpides N.C."/>
            <person name="Klenk H.P."/>
        </authorList>
    </citation>
    <scope>NUCLEOTIDE SEQUENCE [LARGE SCALE GENOMIC DNA]</scope>
    <source>
        <strain evidence="3">ATCC 49802 / DSM 20745 / S 6022</strain>
    </source>
</reference>
<proteinExistence type="predicted"/>
<dbReference type="STRING" id="479434.Sthe_0404"/>
<dbReference type="KEGG" id="sti:Sthe_0404"/>
<keyword evidence="3" id="KW-1185">Reference proteome</keyword>
<dbReference type="Gene3D" id="3.50.50.60">
    <property type="entry name" value="FAD/NAD(P)-binding domain"/>
    <property type="match status" value="1"/>
</dbReference>
<dbReference type="SUPFAM" id="SSF51905">
    <property type="entry name" value="FAD/NAD(P)-binding domain"/>
    <property type="match status" value="1"/>
</dbReference>
<reference evidence="3" key="1">
    <citation type="submission" date="2009-11" db="EMBL/GenBank/DDBJ databases">
        <title>The complete chromosome 1 of Sphaerobacter thermophilus DSM 20745.</title>
        <authorList>
            <person name="Lucas S."/>
            <person name="Copeland A."/>
            <person name="Lapidus A."/>
            <person name="Glavina del Rio T."/>
            <person name="Dalin E."/>
            <person name="Tice H."/>
            <person name="Bruce D."/>
            <person name="Goodwin L."/>
            <person name="Pitluck S."/>
            <person name="Kyrpides N."/>
            <person name="Mavromatis K."/>
            <person name="Ivanova N."/>
            <person name="Mikhailova N."/>
            <person name="LaButti K.M."/>
            <person name="Clum A."/>
            <person name="Sun H.I."/>
            <person name="Brettin T."/>
            <person name="Detter J.C."/>
            <person name="Han C."/>
            <person name="Larimer F."/>
            <person name="Land M."/>
            <person name="Hauser L."/>
            <person name="Markowitz V."/>
            <person name="Cheng J.F."/>
            <person name="Hugenholtz P."/>
            <person name="Woyke T."/>
            <person name="Wu D."/>
            <person name="Steenblock K."/>
            <person name="Schneider S."/>
            <person name="Pukall R."/>
            <person name="Goeker M."/>
            <person name="Klenk H.P."/>
            <person name="Eisen J.A."/>
        </authorList>
    </citation>
    <scope>NUCLEOTIDE SEQUENCE [LARGE SCALE GENOMIC DNA]</scope>
    <source>
        <strain evidence="3">ATCC 49802 / DSM 20745 / S 6022</strain>
    </source>
</reference>
<dbReference type="EMBL" id="CP001823">
    <property type="protein sequence ID" value="ACZ37843.1"/>
    <property type="molecule type" value="Genomic_DNA"/>
</dbReference>
<evidence type="ECO:0000259" key="1">
    <source>
        <dbReference type="Pfam" id="PF01266"/>
    </source>
</evidence>
<dbReference type="OrthoDB" id="571248at2"/>
<evidence type="ECO:0000313" key="2">
    <source>
        <dbReference type="EMBL" id="ACZ37843.1"/>
    </source>
</evidence>
<dbReference type="PANTHER" id="PTHR13847:SF285">
    <property type="entry name" value="FAD DEPENDENT OXIDOREDUCTASE DOMAIN-CONTAINING PROTEIN"/>
    <property type="match status" value="1"/>
</dbReference>
<sequence>MQTTRHACSDKESEARVGKDYAGYSFWLATSGDDLTPRPPLDGSIEVDVAILGAGFSGLWTAYYLLQRQPSLRVALIEAEIAGFGASGRNGGWCSASFPYPLAKLARRHGREGALALVRAMRDTVDEVGRVARAEGLEIDYVKSGTLLLARGDHQLPALQAAFRSAQELGVADDYEWLDARQAAERIRVTNVRAAYFNPHCATIHPGKLVRGLARVVERMGATIYEQTPVTAFEPRQAGVPGSQPRLITTRGDVRAEVVVLCGEAYLSRLPGLRRQLIPVYTQIAITEPLSEAQWAEIGWAGRETVASMRLGVDYLQRTADGRIAFGERGSPYRFGSRISDDDDVYEPARAALERMTLEWFPMLRGVRFTHHWGGPIGMPRDRMPTIDYNRPTGIATARGYTGLGVGTTNLAGRILAALICDDDSPLRRLPIVGHRSPNWEPEPLRWIGTRYVQRTLRKRDEEMERTGVAPRRRSLAERLWQRS</sequence>
<name>D1C7L0_SPHTD</name>
<feature type="domain" description="FAD dependent oxidoreductase" evidence="1">
    <location>
        <begin position="48"/>
        <end position="419"/>
    </location>
</feature>
<dbReference type="HOGENOM" id="CLU_007884_3_2_0"/>
<dbReference type="Pfam" id="PF01266">
    <property type="entry name" value="DAO"/>
    <property type="match status" value="1"/>
</dbReference>
<dbReference type="InterPro" id="IPR006076">
    <property type="entry name" value="FAD-dep_OxRdtase"/>
</dbReference>
<accession>D1C7L0</accession>
<gene>
    <name evidence="2" type="ordered locus">Sthe_0404</name>
</gene>
<dbReference type="InParanoid" id="D1C7L0"/>